<reference evidence="1 2" key="1">
    <citation type="submission" date="2017-08" db="EMBL/GenBank/DDBJ databases">
        <title>The complete genome sequence of Maribacter sp. B1, isolated from deep-sea sediment.</title>
        <authorList>
            <person name="Wu Y.-H."/>
            <person name="Cheng H."/>
            <person name="Xu X.-W."/>
        </authorList>
    </citation>
    <scope>NUCLEOTIDE SEQUENCE [LARGE SCALE GENOMIC DNA]</scope>
    <source>
        <strain evidence="1 2">B1</strain>
    </source>
</reference>
<keyword evidence="2" id="KW-1185">Reference proteome</keyword>
<dbReference type="OrthoDB" id="1442507at2"/>
<sequence length="138" mass="16421">MKEQENKELEFFVKTAMKDLELDKVPSNFNDRLIDTLRQSEKIKIRPQPLISKTTWWVLAILFSVLMYVGSFILDVNQDFWLLSLKYNTIGTMDWLDFSLDGFKLTTTTYYALLGLIVFTFFQVLILRQYFSKRRVIL</sequence>
<accession>A0A223V7D5</accession>
<dbReference type="RefSeq" id="WP_094997944.1">
    <property type="nucleotide sequence ID" value="NZ_BMJL01000004.1"/>
</dbReference>
<gene>
    <name evidence="1" type="ORF">CJ263_14545</name>
</gene>
<evidence type="ECO:0000313" key="1">
    <source>
        <dbReference type="EMBL" id="ASV31334.1"/>
    </source>
</evidence>
<dbReference type="Proteomes" id="UP000215244">
    <property type="component" value="Chromosome"/>
</dbReference>
<organism evidence="1 2">
    <name type="scientific">Maribacter cobaltidurans</name>
    <dbReference type="NCBI Taxonomy" id="1178778"/>
    <lineage>
        <taxon>Bacteria</taxon>
        <taxon>Pseudomonadati</taxon>
        <taxon>Bacteroidota</taxon>
        <taxon>Flavobacteriia</taxon>
        <taxon>Flavobacteriales</taxon>
        <taxon>Flavobacteriaceae</taxon>
        <taxon>Maribacter</taxon>
    </lineage>
</organism>
<dbReference type="AlphaFoldDB" id="A0A223V7D5"/>
<proteinExistence type="predicted"/>
<name>A0A223V7D5_9FLAO</name>
<dbReference type="EMBL" id="CP022957">
    <property type="protein sequence ID" value="ASV31334.1"/>
    <property type="molecule type" value="Genomic_DNA"/>
</dbReference>
<evidence type="ECO:0000313" key="2">
    <source>
        <dbReference type="Proteomes" id="UP000215244"/>
    </source>
</evidence>
<dbReference type="KEGG" id="marb:CJ263_14545"/>
<protein>
    <submittedName>
        <fullName evidence="1">Uncharacterized protein</fullName>
    </submittedName>
</protein>